<organism evidence="2 3">
    <name type="scientific">Catonella massiliensis</name>
    <dbReference type="NCBI Taxonomy" id="2799636"/>
    <lineage>
        <taxon>Bacteria</taxon>
        <taxon>Bacillati</taxon>
        <taxon>Bacillota</taxon>
        <taxon>Clostridia</taxon>
        <taxon>Lachnospirales</taxon>
        <taxon>Lachnospiraceae</taxon>
        <taxon>Catonella</taxon>
    </lineage>
</organism>
<protein>
    <recommendedName>
        <fullName evidence="4">LPXTG cell wall anchor domain-containing protein</fullName>
    </recommendedName>
</protein>
<sequence length="121" mass="13070">MCRNYKCSVVRFILISVIILAGFTSPVYAKIKSSAAYDETNTGKVTQYSTTASGSAVREIKSNGDNEYEVTEDGTPLAGFDANKANTSPSGSIIPDGWYYSVGAILILVATFAKRKMEVEH</sequence>
<proteinExistence type="predicted"/>
<accession>A0ABS1IXY2</accession>
<keyword evidence="3" id="KW-1185">Reference proteome</keyword>
<keyword evidence="1" id="KW-0472">Membrane</keyword>
<evidence type="ECO:0000313" key="2">
    <source>
        <dbReference type="EMBL" id="MBK5896752.1"/>
    </source>
</evidence>
<keyword evidence="1" id="KW-1133">Transmembrane helix</keyword>
<dbReference type="EMBL" id="JAEPRJ010000001">
    <property type="protein sequence ID" value="MBK5896752.1"/>
    <property type="molecule type" value="Genomic_DNA"/>
</dbReference>
<evidence type="ECO:0000313" key="3">
    <source>
        <dbReference type="Proteomes" id="UP000604730"/>
    </source>
</evidence>
<comment type="caution">
    <text evidence="2">The sequence shown here is derived from an EMBL/GenBank/DDBJ whole genome shotgun (WGS) entry which is preliminary data.</text>
</comment>
<dbReference type="RefSeq" id="WP_208428308.1">
    <property type="nucleotide sequence ID" value="NZ_JAEPRJ010000001.1"/>
</dbReference>
<evidence type="ECO:0000256" key="1">
    <source>
        <dbReference type="SAM" id="Phobius"/>
    </source>
</evidence>
<feature type="transmembrane region" description="Helical" evidence="1">
    <location>
        <begin position="97"/>
        <end position="113"/>
    </location>
</feature>
<gene>
    <name evidence="2" type="ORF">JJN12_02980</name>
</gene>
<dbReference type="Proteomes" id="UP000604730">
    <property type="component" value="Unassembled WGS sequence"/>
</dbReference>
<evidence type="ECO:0008006" key="4">
    <source>
        <dbReference type="Google" id="ProtNLM"/>
    </source>
</evidence>
<feature type="transmembrane region" description="Helical" evidence="1">
    <location>
        <begin position="12"/>
        <end position="29"/>
    </location>
</feature>
<name>A0ABS1IXY2_9FIRM</name>
<keyword evidence="1" id="KW-0812">Transmembrane</keyword>
<reference evidence="2 3" key="1">
    <citation type="submission" date="2021-01" db="EMBL/GenBank/DDBJ databases">
        <title>Isolation and description of Catonella massiliensis sp. nov., a novel Catonella species, isolated from a stable periodontitis subject.</title>
        <authorList>
            <person name="Antezack A."/>
            <person name="Boxberger M."/>
            <person name="La Scola B."/>
            <person name="Monnet-Corti V."/>
        </authorList>
    </citation>
    <scope>NUCLEOTIDE SEQUENCE [LARGE SCALE GENOMIC DNA]</scope>
    <source>
        <strain evidence="2 3">Marseille-Q4567</strain>
    </source>
</reference>